<evidence type="ECO:0000313" key="5">
    <source>
        <dbReference type="Proteomes" id="UP000627781"/>
    </source>
</evidence>
<evidence type="ECO:0000313" key="4">
    <source>
        <dbReference type="EMBL" id="MBD7912804.1"/>
    </source>
</evidence>
<protein>
    <submittedName>
        <fullName evidence="4">Family 16 glycosylhydrolase</fullName>
    </submittedName>
</protein>
<keyword evidence="2" id="KW-0732">Signal</keyword>
<dbReference type="Pfam" id="PF00722">
    <property type="entry name" value="Glyco_hydro_16"/>
    <property type="match status" value="1"/>
</dbReference>
<keyword evidence="5" id="KW-1185">Reference proteome</keyword>
<dbReference type="CDD" id="cd08023">
    <property type="entry name" value="GH16_laminarinase_like"/>
    <property type="match status" value="1"/>
</dbReference>
<dbReference type="InterPro" id="IPR059177">
    <property type="entry name" value="GH29D-like_dom"/>
</dbReference>
<feature type="signal peptide" evidence="2">
    <location>
        <begin position="1"/>
        <end position="27"/>
    </location>
</feature>
<dbReference type="InterPro" id="IPR000757">
    <property type="entry name" value="Beta-glucanase-like"/>
</dbReference>
<dbReference type="PANTHER" id="PTHR10963">
    <property type="entry name" value="GLYCOSYL HYDROLASE-RELATED"/>
    <property type="match status" value="1"/>
</dbReference>
<feature type="domain" description="GH16" evidence="3">
    <location>
        <begin position="27"/>
        <end position="263"/>
    </location>
</feature>
<dbReference type="EMBL" id="JACSRA010000029">
    <property type="protein sequence ID" value="MBD7912804.1"/>
    <property type="molecule type" value="Genomic_DNA"/>
</dbReference>
<evidence type="ECO:0000256" key="2">
    <source>
        <dbReference type="SAM" id="SignalP"/>
    </source>
</evidence>
<dbReference type="Proteomes" id="UP000627781">
    <property type="component" value="Unassembled WGS sequence"/>
</dbReference>
<reference evidence="4 5" key="1">
    <citation type="submission" date="2020-08" db="EMBL/GenBank/DDBJ databases">
        <title>A Genomic Blueprint of the Chicken Gut Microbiome.</title>
        <authorList>
            <person name="Gilroy R."/>
            <person name="Ravi A."/>
            <person name="Getino M."/>
            <person name="Pursley I."/>
            <person name="Horton D.L."/>
            <person name="Alikhan N.-F."/>
            <person name="Baker D."/>
            <person name="Gharbi K."/>
            <person name="Hall N."/>
            <person name="Watson M."/>
            <person name="Adriaenssens E.M."/>
            <person name="Foster-Nyarko E."/>
            <person name="Jarju S."/>
            <person name="Secka A."/>
            <person name="Antonio M."/>
            <person name="Oren A."/>
            <person name="Chaudhuri R."/>
            <person name="La Ragione R.M."/>
            <person name="Hildebrand F."/>
            <person name="Pallen M.J."/>
        </authorList>
    </citation>
    <scope>NUCLEOTIDE SEQUENCE [LARGE SCALE GENOMIC DNA]</scope>
    <source>
        <strain evidence="4 5">Sa3CVN1</strain>
    </source>
</reference>
<accession>A0ABR8PXE3</accession>
<comment type="similarity">
    <text evidence="1">Belongs to the glycosyl hydrolase 16 family.</text>
</comment>
<dbReference type="SUPFAM" id="SSF49899">
    <property type="entry name" value="Concanavalin A-like lectins/glucanases"/>
    <property type="match status" value="1"/>
</dbReference>
<name>A0ABR8PXE3_9CLOT</name>
<evidence type="ECO:0000256" key="1">
    <source>
        <dbReference type="ARBA" id="ARBA00006865"/>
    </source>
</evidence>
<dbReference type="Pfam" id="PF13290">
    <property type="entry name" value="CHB_HEX_C_1"/>
    <property type="match status" value="1"/>
</dbReference>
<sequence length="508" mass="55678">MKKKTLFGLIMIFILIGSLLPSVNVHADTTWNLVWSDEFNGSRINTSNWAFDTGTGSGGWGNNELEYYTNRPENARIENGNLLIEARKEAYGGMGYTSARMKTKELRQFTYGRIEARMKLPKGQGIWPAFWMLGSNIDQVGWPKCGELDIMENVNNGSNIYGTIHWDKSGHQYYTGQSNTIDVTQYHVYSVEWNASSIKWFVDGVKYWEANITINDTEEFHRPFFILLNLAVGGQWPGSPDGTTQFPAKMYVDYVRVYQQGGTTPSTQAATPTFNLASGTYDSVQNVSISTATPGATIRYTIDGSEPNENSAQYTTPINVTSTKTIKAKAFKAGLASSLTAVATYTIRSGGGIGNLPSTTWYLFNQKVAGVNTISENMQTGKSSVSGWQPIKAISATQNVWTTPVTNGTYRNGNWNFTLWTNNPGGTSNVKVDLLKVNADGSGGVLLGSKIINVSATGGGNHPTIYSYNLNSVSLNNQRLMVKVTKTSGADAVMCYNTNDFSTRLVTP</sequence>
<dbReference type="PANTHER" id="PTHR10963:SF55">
    <property type="entry name" value="GLYCOSIDE HYDROLASE FAMILY 16 PROTEIN"/>
    <property type="match status" value="1"/>
</dbReference>
<proteinExistence type="inferred from homology"/>
<dbReference type="RefSeq" id="WP_143315385.1">
    <property type="nucleotide sequence ID" value="NZ_JACSRA010000029.1"/>
</dbReference>
<comment type="caution">
    <text evidence="4">The sequence shown here is derived from an EMBL/GenBank/DDBJ whole genome shotgun (WGS) entry which is preliminary data.</text>
</comment>
<dbReference type="InterPro" id="IPR013320">
    <property type="entry name" value="ConA-like_dom_sf"/>
</dbReference>
<gene>
    <name evidence="4" type="ORF">H9661_15745</name>
</gene>
<dbReference type="InterPro" id="IPR050546">
    <property type="entry name" value="Glycosyl_Hydrlase_16"/>
</dbReference>
<organism evidence="4 5">
    <name type="scientific">Clostridium cibarium</name>
    <dbReference type="NCBI Taxonomy" id="2762247"/>
    <lineage>
        <taxon>Bacteria</taxon>
        <taxon>Bacillati</taxon>
        <taxon>Bacillota</taxon>
        <taxon>Clostridia</taxon>
        <taxon>Eubacteriales</taxon>
        <taxon>Clostridiaceae</taxon>
        <taxon>Clostridium</taxon>
    </lineage>
</organism>
<evidence type="ECO:0000259" key="3">
    <source>
        <dbReference type="PROSITE" id="PS51762"/>
    </source>
</evidence>
<dbReference type="Gene3D" id="2.60.120.200">
    <property type="match status" value="1"/>
</dbReference>
<dbReference type="PROSITE" id="PS51762">
    <property type="entry name" value="GH16_2"/>
    <property type="match status" value="1"/>
</dbReference>
<feature type="chain" id="PRO_5046739826" evidence="2">
    <location>
        <begin position="28"/>
        <end position="508"/>
    </location>
</feature>